<accession>A0A6A1VEC8</accession>
<feature type="compositionally biased region" description="Polar residues" evidence="1">
    <location>
        <begin position="1"/>
        <end position="11"/>
    </location>
</feature>
<evidence type="ECO:0000313" key="3">
    <source>
        <dbReference type="Proteomes" id="UP000516437"/>
    </source>
</evidence>
<dbReference type="AlphaFoldDB" id="A0A6A1VEC8"/>
<name>A0A6A1VEC8_9ROSI</name>
<dbReference type="EMBL" id="RXIC02000024">
    <property type="protein sequence ID" value="KAB1210208.1"/>
    <property type="molecule type" value="Genomic_DNA"/>
</dbReference>
<reference evidence="2 3" key="1">
    <citation type="journal article" date="2019" name="Plant Biotechnol. J.">
        <title>The red bayberry genome and genetic basis of sex determination.</title>
        <authorList>
            <person name="Jia H.M."/>
            <person name="Jia H.J."/>
            <person name="Cai Q.L."/>
            <person name="Wang Y."/>
            <person name="Zhao H.B."/>
            <person name="Yang W.F."/>
            <person name="Wang G.Y."/>
            <person name="Li Y.H."/>
            <person name="Zhan D.L."/>
            <person name="Shen Y.T."/>
            <person name="Niu Q.F."/>
            <person name="Chang L."/>
            <person name="Qiu J."/>
            <person name="Zhao L."/>
            <person name="Xie H.B."/>
            <person name="Fu W.Y."/>
            <person name="Jin J."/>
            <person name="Li X.W."/>
            <person name="Jiao Y."/>
            <person name="Zhou C.C."/>
            <person name="Tu T."/>
            <person name="Chai C.Y."/>
            <person name="Gao J.L."/>
            <person name="Fan L.J."/>
            <person name="van de Weg E."/>
            <person name="Wang J.Y."/>
            <person name="Gao Z.S."/>
        </authorList>
    </citation>
    <scope>NUCLEOTIDE SEQUENCE [LARGE SCALE GENOMIC DNA]</scope>
    <source>
        <tissue evidence="2">Leaves</tissue>
    </source>
</reference>
<feature type="region of interest" description="Disordered" evidence="1">
    <location>
        <begin position="1"/>
        <end position="40"/>
    </location>
</feature>
<feature type="compositionally biased region" description="Low complexity" evidence="1">
    <location>
        <begin position="12"/>
        <end position="22"/>
    </location>
</feature>
<proteinExistence type="predicted"/>
<dbReference type="Proteomes" id="UP000516437">
    <property type="component" value="Chromosome 6"/>
</dbReference>
<organism evidence="2 3">
    <name type="scientific">Morella rubra</name>
    <name type="common">Chinese bayberry</name>
    <dbReference type="NCBI Taxonomy" id="262757"/>
    <lineage>
        <taxon>Eukaryota</taxon>
        <taxon>Viridiplantae</taxon>
        <taxon>Streptophyta</taxon>
        <taxon>Embryophyta</taxon>
        <taxon>Tracheophyta</taxon>
        <taxon>Spermatophyta</taxon>
        <taxon>Magnoliopsida</taxon>
        <taxon>eudicotyledons</taxon>
        <taxon>Gunneridae</taxon>
        <taxon>Pentapetalae</taxon>
        <taxon>rosids</taxon>
        <taxon>fabids</taxon>
        <taxon>Fagales</taxon>
        <taxon>Myricaceae</taxon>
        <taxon>Morella</taxon>
    </lineage>
</organism>
<keyword evidence="3" id="KW-1185">Reference proteome</keyword>
<evidence type="ECO:0000256" key="1">
    <source>
        <dbReference type="SAM" id="MobiDB-lite"/>
    </source>
</evidence>
<evidence type="ECO:0000313" key="2">
    <source>
        <dbReference type="EMBL" id="KAB1210208.1"/>
    </source>
</evidence>
<gene>
    <name evidence="2" type="ORF">CJ030_MR6G003899</name>
</gene>
<comment type="caution">
    <text evidence="2">The sequence shown here is derived from an EMBL/GenBank/DDBJ whole genome shotgun (WGS) entry which is preliminary data.</text>
</comment>
<sequence>MDSEGNVNNTHSGGVSMDTSSSSRKRGFTSVTGGCARRNAVQASEMKYLEELKELAKSKTHQHGSSSSRGDDRMTE</sequence>
<feature type="region of interest" description="Disordered" evidence="1">
    <location>
        <begin position="52"/>
        <end position="76"/>
    </location>
</feature>
<protein>
    <submittedName>
        <fullName evidence="2">Uncharacterized protein</fullName>
    </submittedName>
</protein>